<dbReference type="InterPro" id="IPR005311">
    <property type="entry name" value="PBP_dimer"/>
</dbReference>
<evidence type="ECO:0000256" key="7">
    <source>
        <dbReference type="ARBA" id="ARBA00022984"/>
    </source>
</evidence>
<dbReference type="GO" id="GO:0071555">
    <property type="term" value="P:cell wall organization"/>
    <property type="evidence" value="ECO:0007669"/>
    <property type="project" value="UniProtKB-KW"/>
</dbReference>
<evidence type="ECO:0000256" key="1">
    <source>
        <dbReference type="ARBA" id="ARBA00004167"/>
    </source>
</evidence>
<evidence type="ECO:0000256" key="11">
    <source>
        <dbReference type="SAM" id="Phobius"/>
    </source>
</evidence>
<dbReference type="SUPFAM" id="SSF56519">
    <property type="entry name" value="Penicillin binding protein dimerisation domain"/>
    <property type="match status" value="1"/>
</dbReference>
<keyword evidence="9 11" id="KW-0472">Membrane</keyword>
<name>A0A6L5YNJ5_9FIRM</name>
<dbReference type="Proteomes" id="UP000474024">
    <property type="component" value="Unassembled WGS sequence"/>
</dbReference>
<evidence type="ECO:0000256" key="3">
    <source>
        <dbReference type="ARBA" id="ARBA00007171"/>
    </source>
</evidence>
<feature type="domain" description="Penicillin-binding protein dimerisation" evidence="13">
    <location>
        <begin position="60"/>
        <end position="321"/>
    </location>
</feature>
<comment type="caution">
    <text evidence="14">The sequence shown here is derived from an EMBL/GenBank/DDBJ whole genome shotgun (WGS) entry which is preliminary data.</text>
</comment>
<dbReference type="GO" id="GO:0008360">
    <property type="term" value="P:regulation of cell shape"/>
    <property type="evidence" value="ECO:0007669"/>
    <property type="project" value="UniProtKB-KW"/>
</dbReference>
<reference evidence="14 15" key="1">
    <citation type="submission" date="2019-08" db="EMBL/GenBank/DDBJ databases">
        <title>In-depth cultivation of the pig gut microbiome towards novel bacterial diversity and tailored functional studies.</title>
        <authorList>
            <person name="Wylensek D."/>
            <person name="Hitch T.C.A."/>
            <person name="Clavel T."/>
        </authorList>
    </citation>
    <scope>NUCLEOTIDE SEQUENCE [LARGE SCALE GENOMIC DNA]</scope>
    <source>
        <strain evidence="14 15">MUC/MUC-530-WT-4D</strain>
    </source>
</reference>
<evidence type="ECO:0000256" key="10">
    <source>
        <dbReference type="ARBA" id="ARBA00023316"/>
    </source>
</evidence>
<dbReference type="Pfam" id="PF03717">
    <property type="entry name" value="PBP_dimer"/>
    <property type="match status" value="1"/>
</dbReference>
<dbReference type="EMBL" id="VUNI01000003">
    <property type="protein sequence ID" value="MST73960.1"/>
    <property type="molecule type" value="Genomic_DNA"/>
</dbReference>
<dbReference type="GO" id="GO:0008658">
    <property type="term" value="F:penicillin binding"/>
    <property type="evidence" value="ECO:0007669"/>
    <property type="project" value="InterPro"/>
</dbReference>
<evidence type="ECO:0000256" key="5">
    <source>
        <dbReference type="ARBA" id="ARBA00022692"/>
    </source>
</evidence>
<sequence>MIYDIKDFLKKFFSSRLFVLSAVMIALAIILIMRVFSLQIVNGAYYQKNFTLQIEETISINASRGNIYDCNGELLAYNELAYAVTITDVFDNSDNKNEELNDQLAKMVSVIRKNGDSLYNDFAITLNSDGTYSYNISGSTLNRFLADVFGKSSYKDLEYNEKFKFNEASATADQIMEYLMSSKNYDVSSDYDTQTAYDIVVIRYAMNANRFSQYKSTTIAQNVSDETVAYMNEHSDELTGVSIEEDTIRKYNYSNYFASIIGYTGKISTDEYDELHKTDDSYTQNDVVGKSGLEQYYESYLRGVNGEQTVLTDNMGKITEVVSTTDSTAGNDVYLSIDAHLQEAAYKLLEQEIAGILYDSVQNGTVSMQDVYFALLNNNVIDINHFTSDSASGNEQALQAQFESHQAQSLSMVENELNSNSPTANNNMSEEMLDYITHIISMLKDNKILLTSEIDDSDNTYTAWKAGTISPKEYLNYCISKQWIDITQLDVDQKYADSSEVYSALCQYILNELKDDKAFSKLVYKYMVNNNEISGTTLCLILFDQGVVNYDEATVNGLSQGSVSPSSFLLDKIKNIEITPAQFGLEPCTGSTVITDVNTGEVKALVSYPGYDNNRLANTVDADYYAKLNEDLSKPLYNYATQERTAPGSTFKMVSSTAGLAEGIISTSSEYNCTGVFNDVSNKPRCWNHSGHGNLNVSEALRYSCNVFFYTVGFNLAKDSTGTYDDPVGIQKIQKYADIYGLDQKSGLEIAENTSAIATQYPVMAAIGQSDNNITTVALSRYVTAVTSGNLYNYQLMNKIVDKDGNELQHYTPQSQDISNVLSQDQWDAIHSGMRMVVEDMSEFNDFAVEVAGKTGTAQQENHPNHALFVGYAPYNNPEVSIATRIAYGYSSHNAAAVSKNILSYYFNAEDPASLIDGVAEEASGVSASND</sequence>
<keyword evidence="15" id="KW-1185">Reference proteome</keyword>
<dbReference type="InterPro" id="IPR012338">
    <property type="entry name" value="Beta-lactam/transpept-like"/>
</dbReference>
<comment type="similarity">
    <text evidence="3">Belongs to the transpeptidase family.</text>
</comment>
<dbReference type="PANTHER" id="PTHR30627">
    <property type="entry name" value="PEPTIDOGLYCAN D,D-TRANSPEPTIDASE"/>
    <property type="match status" value="1"/>
</dbReference>
<protein>
    <submittedName>
        <fullName evidence="14">Peptidoglycan glycosyltransferase</fullName>
    </submittedName>
</protein>
<keyword evidence="14" id="KW-0808">Transferase</keyword>
<feature type="transmembrane region" description="Helical" evidence="11">
    <location>
        <begin position="12"/>
        <end position="36"/>
    </location>
</feature>
<keyword evidence="10" id="KW-0961">Cell wall biogenesis/degradation</keyword>
<evidence type="ECO:0000313" key="14">
    <source>
        <dbReference type="EMBL" id="MST73960.1"/>
    </source>
</evidence>
<dbReference type="InterPro" id="IPR001460">
    <property type="entry name" value="PCN-bd_Tpept"/>
</dbReference>
<keyword evidence="6" id="KW-0133">Cell shape</keyword>
<dbReference type="AlphaFoldDB" id="A0A6L5YNJ5"/>
<dbReference type="Gene3D" id="3.90.1310.10">
    <property type="entry name" value="Penicillin-binding protein 2a (Domain 2)"/>
    <property type="match status" value="1"/>
</dbReference>
<evidence type="ECO:0000259" key="12">
    <source>
        <dbReference type="Pfam" id="PF00905"/>
    </source>
</evidence>
<keyword evidence="4" id="KW-1003">Cell membrane</keyword>
<evidence type="ECO:0000313" key="15">
    <source>
        <dbReference type="Proteomes" id="UP000474024"/>
    </source>
</evidence>
<dbReference type="Gene3D" id="1.10.10.1230">
    <property type="entry name" value="Penicillin-binding protein, N-terminal non-catalytic domain, head sub-domain"/>
    <property type="match status" value="1"/>
</dbReference>
<proteinExistence type="inferred from homology"/>
<evidence type="ECO:0000256" key="9">
    <source>
        <dbReference type="ARBA" id="ARBA00023136"/>
    </source>
</evidence>
<accession>A0A6L5YNJ5</accession>
<dbReference type="InterPro" id="IPR036138">
    <property type="entry name" value="PBP_dimer_sf"/>
</dbReference>
<dbReference type="GO" id="GO:0009252">
    <property type="term" value="P:peptidoglycan biosynthetic process"/>
    <property type="evidence" value="ECO:0007669"/>
    <property type="project" value="UniProtKB-KW"/>
</dbReference>
<evidence type="ECO:0000256" key="2">
    <source>
        <dbReference type="ARBA" id="ARBA00004236"/>
    </source>
</evidence>
<dbReference type="Pfam" id="PF00905">
    <property type="entry name" value="Transpeptidase"/>
    <property type="match status" value="1"/>
</dbReference>
<organism evidence="14 15">
    <name type="scientific">Roseburia porci</name>
    <dbReference type="NCBI Taxonomy" id="2605790"/>
    <lineage>
        <taxon>Bacteria</taxon>
        <taxon>Bacillati</taxon>
        <taxon>Bacillota</taxon>
        <taxon>Clostridia</taxon>
        <taxon>Lachnospirales</taxon>
        <taxon>Lachnospiraceae</taxon>
        <taxon>Roseburia</taxon>
    </lineage>
</organism>
<dbReference type="PANTHER" id="PTHR30627:SF2">
    <property type="entry name" value="PEPTIDOGLYCAN D,D-TRANSPEPTIDASE MRDA"/>
    <property type="match status" value="1"/>
</dbReference>
<evidence type="ECO:0000256" key="8">
    <source>
        <dbReference type="ARBA" id="ARBA00022989"/>
    </source>
</evidence>
<dbReference type="GO" id="GO:0016740">
    <property type="term" value="F:transferase activity"/>
    <property type="evidence" value="ECO:0007669"/>
    <property type="project" value="UniProtKB-KW"/>
</dbReference>
<dbReference type="GO" id="GO:0005886">
    <property type="term" value="C:plasma membrane"/>
    <property type="evidence" value="ECO:0007669"/>
    <property type="project" value="UniProtKB-SubCell"/>
</dbReference>
<keyword evidence="7" id="KW-0573">Peptidoglycan synthesis</keyword>
<evidence type="ECO:0000259" key="13">
    <source>
        <dbReference type="Pfam" id="PF03717"/>
    </source>
</evidence>
<gene>
    <name evidence="14" type="ORF">FYJ75_02770</name>
</gene>
<keyword evidence="8 11" id="KW-1133">Transmembrane helix</keyword>
<dbReference type="InterPro" id="IPR050515">
    <property type="entry name" value="Beta-lactam/transpept"/>
</dbReference>
<keyword evidence="5 11" id="KW-0812">Transmembrane</keyword>
<dbReference type="RefSeq" id="WP_154428635.1">
    <property type="nucleotide sequence ID" value="NZ_VUNI01000003.1"/>
</dbReference>
<dbReference type="SUPFAM" id="SSF56601">
    <property type="entry name" value="beta-lactamase/transpeptidase-like"/>
    <property type="match status" value="1"/>
</dbReference>
<feature type="domain" description="Penicillin-binding protein transpeptidase" evidence="12">
    <location>
        <begin position="590"/>
        <end position="903"/>
    </location>
</feature>
<evidence type="ECO:0000256" key="4">
    <source>
        <dbReference type="ARBA" id="ARBA00022475"/>
    </source>
</evidence>
<evidence type="ECO:0000256" key="6">
    <source>
        <dbReference type="ARBA" id="ARBA00022960"/>
    </source>
</evidence>
<comment type="subcellular location">
    <subcellularLocation>
        <location evidence="2">Cell membrane</location>
    </subcellularLocation>
    <subcellularLocation>
        <location evidence="1">Membrane</location>
        <topology evidence="1">Single-pass membrane protein</topology>
    </subcellularLocation>
</comment>
<dbReference type="GO" id="GO:0071972">
    <property type="term" value="F:peptidoglycan L,D-transpeptidase activity"/>
    <property type="evidence" value="ECO:0007669"/>
    <property type="project" value="TreeGrafter"/>
</dbReference>
<dbReference type="Gene3D" id="3.40.710.10">
    <property type="entry name" value="DD-peptidase/beta-lactamase superfamily"/>
    <property type="match status" value="1"/>
</dbReference>